<comment type="catalytic activity">
    <reaction evidence="5 7">
        <text>dimethylallyl phosphate + FMNH2 = prenylated FMNH2 + phosphate</text>
        <dbReference type="Rhea" id="RHEA:37743"/>
        <dbReference type="ChEBI" id="CHEBI:43474"/>
        <dbReference type="ChEBI" id="CHEBI:57618"/>
        <dbReference type="ChEBI" id="CHEBI:87467"/>
        <dbReference type="ChEBI" id="CHEBI:88052"/>
        <dbReference type="EC" id="2.5.1.129"/>
    </reaction>
</comment>
<evidence type="ECO:0000313" key="11">
    <source>
        <dbReference type="Proteomes" id="UP000028488"/>
    </source>
</evidence>
<dbReference type="InterPro" id="IPR004507">
    <property type="entry name" value="UbiX-like"/>
</dbReference>
<dbReference type="SUPFAM" id="SSF52507">
    <property type="entry name" value="Homo-oligomeric flavin-containing Cys decarboxylases, HFCD"/>
    <property type="match status" value="1"/>
</dbReference>
<accession>A0A076F3Q8</accession>
<gene>
    <name evidence="7" type="primary">ubiX</name>
    <name evidence="10" type="ORF">EP51_39660</name>
</gene>
<feature type="domain" description="Flavoprotein" evidence="9">
    <location>
        <begin position="1"/>
        <end position="165"/>
    </location>
</feature>
<reference evidence="10 11" key="1">
    <citation type="submission" date="2014-07" db="EMBL/GenBank/DDBJ databases">
        <title>Genome Sequence of Rhodococcus opacus Strain R7, a Biodegrader of Mono- and Polycyclic Aromatic Hydrocarbons.</title>
        <authorList>
            <person name="Di Gennaro P."/>
            <person name="Zampolli J."/>
            <person name="Presti I."/>
            <person name="Cappelletti M."/>
            <person name="D'Ursi P."/>
            <person name="Orro A."/>
            <person name="Mezzelani A."/>
            <person name="Milanesi L."/>
        </authorList>
    </citation>
    <scope>NUCLEOTIDE SEQUENCE [LARGE SCALE GENOMIC DNA]</scope>
    <source>
        <strain evidence="10 11">R7</strain>
        <plasmid evidence="10">pPDG1</plasmid>
    </source>
</reference>
<evidence type="ECO:0000256" key="4">
    <source>
        <dbReference type="ARBA" id="ARBA00022679"/>
    </source>
</evidence>
<dbReference type="NCBIfam" id="TIGR00421">
    <property type="entry name" value="ubiX_pad"/>
    <property type="match status" value="1"/>
</dbReference>
<name>A0A076F3Q8_RHOOP</name>
<dbReference type="GO" id="GO:0106141">
    <property type="term" value="F:flavin prenyltransferase activity"/>
    <property type="evidence" value="ECO:0007669"/>
    <property type="project" value="UniProtKB-EC"/>
</dbReference>
<keyword evidence="4 7" id="KW-0808">Transferase</keyword>
<evidence type="ECO:0000256" key="1">
    <source>
        <dbReference type="ARBA" id="ARBA00022602"/>
    </source>
</evidence>
<dbReference type="PANTHER" id="PTHR43374">
    <property type="entry name" value="FLAVIN PRENYLTRANSFERASE"/>
    <property type="match status" value="1"/>
</dbReference>
<dbReference type="FunFam" id="3.40.50.1950:FF:000001">
    <property type="entry name" value="Flavin prenyltransferase UbiX"/>
    <property type="match status" value="1"/>
</dbReference>
<sequence>MRLVVGMTGATGAAIGIRMLEALREAGVETHLIISRWGRSTISHETERTTREVAALADYAYSPDDQAAPISSGSFPTDGMIIAPCSMKTIAGIRMGYGDGLIGRAADVTLKESRPLVLMARETPLSSIHLDNLLALARAGATIMPPVPAFYQQPATIDDLIEQTVMRALDQVGIAVPLSERWTGTRPAPALSEAPAKPVRHSTSIH</sequence>
<dbReference type="InterPro" id="IPR036551">
    <property type="entry name" value="Flavin_trans-like"/>
</dbReference>
<evidence type="ECO:0000256" key="7">
    <source>
        <dbReference type="HAMAP-Rule" id="MF_01984"/>
    </source>
</evidence>
<feature type="binding site" evidence="7">
    <location>
        <position position="167"/>
    </location>
    <ligand>
        <name>dimethylallyl phosphate</name>
        <dbReference type="ChEBI" id="CHEBI:88052"/>
    </ligand>
</feature>
<feature type="binding site" evidence="7">
    <location>
        <position position="121"/>
    </location>
    <ligand>
        <name>FMN</name>
        <dbReference type="ChEBI" id="CHEBI:58210"/>
    </ligand>
</feature>
<feature type="binding site" evidence="7">
    <location>
        <position position="151"/>
    </location>
    <ligand>
        <name>dimethylallyl phosphate</name>
        <dbReference type="ChEBI" id="CHEBI:88052"/>
    </ligand>
</feature>
<organism evidence="10 11">
    <name type="scientific">Rhodococcus opacus</name>
    <name type="common">Nocardia opaca</name>
    <dbReference type="NCBI Taxonomy" id="37919"/>
    <lineage>
        <taxon>Bacteria</taxon>
        <taxon>Bacillati</taxon>
        <taxon>Actinomycetota</taxon>
        <taxon>Actinomycetes</taxon>
        <taxon>Mycobacteriales</taxon>
        <taxon>Nocardiaceae</taxon>
        <taxon>Rhodococcus</taxon>
    </lineage>
</organism>
<comment type="similarity">
    <text evidence="6 7">Belongs to the UbiX/PAD1 family.</text>
</comment>
<evidence type="ECO:0000256" key="3">
    <source>
        <dbReference type="ARBA" id="ARBA00022643"/>
    </source>
</evidence>
<dbReference type="EC" id="2.5.1.129" evidence="7"/>
<dbReference type="Pfam" id="PF02441">
    <property type="entry name" value="Flavoprotein"/>
    <property type="match status" value="1"/>
</dbReference>
<protein>
    <recommendedName>
        <fullName evidence="7">Flavin prenyltransferase UbiX</fullName>
        <ecNumber evidence="7">2.5.1.129</ecNumber>
    </recommendedName>
</protein>
<keyword evidence="1 7" id="KW-0637">Prenyltransferase</keyword>
<evidence type="ECO:0000259" key="9">
    <source>
        <dbReference type="Pfam" id="PF02441"/>
    </source>
</evidence>
<dbReference type="AlphaFoldDB" id="A0A076F3Q8"/>
<proteinExistence type="inferred from homology"/>
<evidence type="ECO:0000256" key="5">
    <source>
        <dbReference type="ARBA" id="ARBA00050612"/>
    </source>
</evidence>
<dbReference type="RefSeq" id="WP_128642516.1">
    <property type="nucleotide sequence ID" value="NZ_CP008948.1"/>
</dbReference>
<dbReference type="Proteomes" id="UP000028488">
    <property type="component" value="Plasmid pPDG1"/>
</dbReference>
<dbReference type="PANTHER" id="PTHR43374:SF1">
    <property type="entry name" value="FLAVIN PRENYLTRANSFERASE PAD1, MITOCHONDRIAL"/>
    <property type="match status" value="1"/>
</dbReference>
<keyword evidence="3 7" id="KW-0288">FMN</keyword>
<evidence type="ECO:0000256" key="2">
    <source>
        <dbReference type="ARBA" id="ARBA00022630"/>
    </source>
</evidence>
<feature type="binding site" evidence="7">
    <location>
        <begin position="86"/>
        <end position="89"/>
    </location>
    <ligand>
        <name>FMN</name>
        <dbReference type="ChEBI" id="CHEBI:58210"/>
    </ligand>
</feature>
<evidence type="ECO:0000256" key="8">
    <source>
        <dbReference type="SAM" id="MobiDB-lite"/>
    </source>
</evidence>
<comment type="function">
    <text evidence="7">Flavin prenyltransferase that catalyzes the synthesis of the prenylated FMN cofactor (prenyl-FMN) for 4-hydroxy-3-polyprenylbenzoic acid decarboxylase UbiD. The prenyltransferase is metal-independent and links a dimethylallyl moiety from dimethylallyl monophosphate (DMAP) to the flavin N5 and C6 atoms of FMN.</text>
</comment>
<dbReference type="HAMAP" id="MF_01984">
    <property type="entry name" value="ubiX_pad"/>
    <property type="match status" value="1"/>
</dbReference>
<dbReference type="GO" id="GO:0016831">
    <property type="term" value="F:carboxy-lyase activity"/>
    <property type="evidence" value="ECO:0007669"/>
    <property type="project" value="TreeGrafter"/>
</dbReference>
<keyword evidence="10" id="KW-0614">Plasmid</keyword>
<dbReference type="Gene3D" id="3.40.50.1950">
    <property type="entry name" value="Flavin prenyltransferase-like"/>
    <property type="match status" value="1"/>
</dbReference>
<feature type="binding site" evidence="7">
    <location>
        <begin position="9"/>
        <end position="11"/>
    </location>
    <ligand>
        <name>FMN</name>
        <dbReference type="ChEBI" id="CHEBI:58210"/>
    </ligand>
</feature>
<dbReference type="NCBIfam" id="NF004685">
    <property type="entry name" value="PRK06029.1"/>
    <property type="match status" value="1"/>
</dbReference>
<feature type="region of interest" description="Disordered" evidence="8">
    <location>
        <begin position="185"/>
        <end position="206"/>
    </location>
</feature>
<evidence type="ECO:0000313" key="10">
    <source>
        <dbReference type="EMBL" id="AII10419.1"/>
    </source>
</evidence>
<evidence type="ECO:0000256" key="6">
    <source>
        <dbReference type="ARBA" id="ARBA00060793"/>
    </source>
</evidence>
<keyword evidence="2 7" id="KW-0285">Flavoprotein</keyword>
<comment type="caution">
    <text evidence="7">Lacks conserved residue(s) required for the propagation of feature annotation.</text>
</comment>
<dbReference type="InterPro" id="IPR003382">
    <property type="entry name" value="Flavoprotein"/>
</dbReference>
<feature type="binding site" evidence="7">
    <location>
        <position position="35"/>
    </location>
    <ligand>
        <name>FMN</name>
        <dbReference type="ChEBI" id="CHEBI:58210"/>
    </ligand>
</feature>
<geneLocation type="plasmid" evidence="10 11">
    <name>pPDG1</name>
</geneLocation>
<dbReference type="EMBL" id="CP008948">
    <property type="protein sequence ID" value="AII10419.1"/>
    <property type="molecule type" value="Genomic_DNA"/>
</dbReference>